<name>A0A1T4W4R2_9GAMM</name>
<dbReference type="EMBL" id="FUYB01000003">
    <property type="protein sequence ID" value="SKA72314.1"/>
    <property type="molecule type" value="Genomic_DNA"/>
</dbReference>
<dbReference type="STRING" id="92487.SAMN02745130_01030"/>
<dbReference type="Proteomes" id="UP000190460">
    <property type="component" value="Unassembled WGS sequence"/>
</dbReference>
<gene>
    <name evidence="1" type="ORF">SAMN02745130_01030</name>
</gene>
<proteinExistence type="predicted"/>
<organism evidence="1 2">
    <name type="scientific">Thiothrix eikelboomii</name>
    <dbReference type="NCBI Taxonomy" id="92487"/>
    <lineage>
        <taxon>Bacteria</taxon>
        <taxon>Pseudomonadati</taxon>
        <taxon>Pseudomonadota</taxon>
        <taxon>Gammaproteobacteria</taxon>
        <taxon>Thiotrichales</taxon>
        <taxon>Thiotrichaceae</taxon>
        <taxon>Thiothrix</taxon>
    </lineage>
</organism>
<sequence>MPNQSNSGSSACGLTATGKRRDGVGLVVELVSKYPGHDAFTLAWIYAGGRIEGGQLVGQCRPLSLAEFSTALSLQKRVKDAEMLGKIVPSDVRKVLRLRDGRPIKATAYRLAGVQVSVPVVREVAKPVPVASPAASASGFAALRALLD</sequence>
<dbReference type="RefSeq" id="WP_078921514.1">
    <property type="nucleotide sequence ID" value="NZ_FUYB01000003.1"/>
</dbReference>
<keyword evidence="2" id="KW-1185">Reference proteome</keyword>
<accession>A0A1T4W4R2</accession>
<evidence type="ECO:0000313" key="2">
    <source>
        <dbReference type="Proteomes" id="UP000190460"/>
    </source>
</evidence>
<protein>
    <submittedName>
        <fullName evidence="1">Uncharacterized protein</fullName>
    </submittedName>
</protein>
<dbReference type="AlphaFoldDB" id="A0A1T4W4R2"/>
<evidence type="ECO:0000313" key="1">
    <source>
        <dbReference type="EMBL" id="SKA72314.1"/>
    </source>
</evidence>
<reference evidence="1 2" key="1">
    <citation type="submission" date="2017-02" db="EMBL/GenBank/DDBJ databases">
        <authorList>
            <person name="Peterson S.W."/>
        </authorList>
    </citation>
    <scope>NUCLEOTIDE SEQUENCE [LARGE SCALE GENOMIC DNA]</scope>
    <source>
        <strain evidence="1 2">ATCC 49788</strain>
    </source>
</reference>